<evidence type="ECO:0000313" key="4">
    <source>
        <dbReference type="Proteomes" id="UP000308652"/>
    </source>
</evidence>
<dbReference type="Proteomes" id="UP000308652">
    <property type="component" value="Unassembled WGS sequence"/>
</dbReference>
<reference evidence="3 4" key="1">
    <citation type="journal article" date="2019" name="Nat. Ecol. Evol.">
        <title>Megaphylogeny resolves global patterns of mushroom evolution.</title>
        <authorList>
            <person name="Varga T."/>
            <person name="Krizsan K."/>
            <person name="Foldi C."/>
            <person name="Dima B."/>
            <person name="Sanchez-Garcia M."/>
            <person name="Sanchez-Ramirez S."/>
            <person name="Szollosi G.J."/>
            <person name="Szarkandi J.G."/>
            <person name="Papp V."/>
            <person name="Albert L."/>
            <person name="Andreopoulos W."/>
            <person name="Angelini C."/>
            <person name="Antonin V."/>
            <person name="Barry K.W."/>
            <person name="Bougher N.L."/>
            <person name="Buchanan P."/>
            <person name="Buyck B."/>
            <person name="Bense V."/>
            <person name="Catcheside P."/>
            <person name="Chovatia M."/>
            <person name="Cooper J."/>
            <person name="Damon W."/>
            <person name="Desjardin D."/>
            <person name="Finy P."/>
            <person name="Geml J."/>
            <person name="Haridas S."/>
            <person name="Hughes K."/>
            <person name="Justo A."/>
            <person name="Karasinski D."/>
            <person name="Kautmanova I."/>
            <person name="Kiss B."/>
            <person name="Kocsube S."/>
            <person name="Kotiranta H."/>
            <person name="LaButti K.M."/>
            <person name="Lechner B.E."/>
            <person name="Liimatainen K."/>
            <person name="Lipzen A."/>
            <person name="Lukacs Z."/>
            <person name="Mihaltcheva S."/>
            <person name="Morgado L.N."/>
            <person name="Niskanen T."/>
            <person name="Noordeloos M.E."/>
            <person name="Ohm R.A."/>
            <person name="Ortiz-Santana B."/>
            <person name="Ovrebo C."/>
            <person name="Racz N."/>
            <person name="Riley R."/>
            <person name="Savchenko A."/>
            <person name="Shiryaev A."/>
            <person name="Soop K."/>
            <person name="Spirin V."/>
            <person name="Szebenyi C."/>
            <person name="Tomsovsky M."/>
            <person name="Tulloss R.E."/>
            <person name="Uehling J."/>
            <person name="Grigoriev I.V."/>
            <person name="Vagvolgyi C."/>
            <person name="Papp T."/>
            <person name="Martin F.M."/>
            <person name="Miettinen O."/>
            <person name="Hibbett D.S."/>
            <person name="Nagy L.G."/>
        </authorList>
    </citation>
    <scope>NUCLEOTIDE SEQUENCE [LARGE SCALE GENOMIC DNA]</scope>
    <source>
        <strain evidence="3 4">CBS 166.37</strain>
    </source>
</reference>
<keyword evidence="1" id="KW-0812">Transmembrane</keyword>
<keyword evidence="1" id="KW-0472">Membrane</keyword>
<proteinExistence type="predicted"/>
<evidence type="ECO:0000313" key="3">
    <source>
        <dbReference type="EMBL" id="TFK44809.1"/>
    </source>
</evidence>
<sequence>MHVGFVQVYAILFFSAVCVNASVIFVQQLSVNVPPVLDAHLLTTRSPPDFWRAAKELGDTLTAYTDKALHDAANHYSIAVEQISEFKEEMLRVVSNTQSFTEELSTALEEHGLTLDDLSERFSHELTLVIEGLKVELSEPLPEDRNDRYRARAAMISISLLKVEDAFVKVVAICAISESDARSRFQELRPGVERVLLITGNLIDNHPQLVAFILLSGAALIIPEGWILRPLLRLFGFGPYGPVKGSAAAWAQRQFWGAAVKEGSWFAGLQSAGMKLPNTGIVGSLGAFLG</sequence>
<keyword evidence="2" id="KW-0732">Signal</keyword>
<keyword evidence="1" id="KW-1133">Transmembrane helix</keyword>
<dbReference type="InterPro" id="IPR038213">
    <property type="entry name" value="IFI6/IFI27-like_sf"/>
</dbReference>
<evidence type="ECO:0000256" key="1">
    <source>
        <dbReference type="SAM" id="Phobius"/>
    </source>
</evidence>
<protein>
    <submittedName>
        <fullName evidence="3">Uncharacterized protein</fullName>
    </submittedName>
</protein>
<accession>A0A5C3MHB6</accession>
<keyword evidence="4" id="KW-1185">Reference proteome</keyword>
<feature type="signal peptide" evidence="2">
    <location>
        <begin position="1"/>
        <end position="21"/>
    </location>
</feature>
<dbReference type="AlphaFoldDB" id="A0A5C3MHB6"/>
<dbReference type="OrthoDB" id="440424at2759"/>
<dbReference type="EMBL" id="ML213590">
    <property type="protein sequence ID" value="TFK44809.1"/>
    <property type="molecule type" value="Genomic_DNA"/>
</dbReference>
<feature type="transmembrane region" description="Helical" evidence="1">
    <location>
        <begin position="209"/>
        <end position="228"/>
    </location>
</feature>
<gene>
    <name evidence="3" type="ORF">BDQ12DRAFT_717958</name>
</gene>
<name>A0A5C3MHB6_9AGAR</name>
<feature type="chain" id="PRO_5022663562" evidence="2">
    <location>
        <begin position="22"/>
        <end position="290"/>
    </location>
</feature>
<dbReference type="Gene3D" id="6.10.110.10">
    <property type="match status" value="1"/>
</dbReference>
<evidence type="ECO:0000256" key="2">
    <source>
        <dbReference type="SAM" id="SignalP"/>
    </source>
</evidence>
<organism evidence="3 4">
    <name type="scientific">Crucibulum laeve</name>
    <dbReference type="NCBI Taxonomy" id="68775"/>
    <lineage>
        <taxon>Eukaryota</taxon>
        <taxon>Fungi</taxon>
        <taxon>Dikarya</taxon>
        <taxon>Basidiomycota</taxon>
        <taxon>Agaricomycotina</taxon>
        <taxon>Agaricomycetes</taxon>
        <taxon>Agaricomycetidae</taxon>
        <taxon>Agaricales</taxon>
        <taxon>Agaricineae</taxon>
        <taxon>Nidulariaceae</taxon>
        <taxon>Crucibulum</taxon>
    </lineage>
</organism>